<gene>
    <name evidence="2" type="ORF">HNP32_003337</name>
</gene>
<dbReference type="RefSeq" id="WP_184273086.1">
    <property type="nucleotide sequence ID" value="NZ_CP194722.1"/>
</dbReference>
<keyword evidence="3" id="KW-1185">Reference proteome</keyword>
<dbReference type="EMBL" id="JACHKY010000006">
    <property type="protein sequence ID" value="MBB4799579.1"/>
    <property type="molecule type" value="Genomic_DNA"/>
</dbReference>
<dbReference type="Pfam" id="PF00403">
    <property type="entry name" value="HMA"/>
    <property type="match status" value="1"/>
</dbReference>
<dbReference type="InterPro" id="IPR036163">
    <property type="entry name" value="HMA_dom_sf"/>
</dbReference>
<comment type="caution">
    <text evidence="2">The sequence shown here is derived from an EMBL/GenBank/DDBJ whole genome shotgun (WGS) entry which is preliminary data.</text>
</comment>
<dbReference type="InterPro" id="IPR006121">
    <property type="entry name" value="HMA_dom"/>
</dbReference>
<dbReference type="GO" id="GO:0046872">
    <property type="term" value="F:metal ion binding"/>
    <property type="evidence" value="ECO:0007669"/>
    <property type="project" value="InterPro"/>
</dbReference>
<dbReference type="PROSITE" id="PS50846">
    <property type="entry name" value="HMA_2"/>
    <property type="match status" value="1"/>
</dbReference>
<evidence type="ECO:0000259" key="1">
    <source>
        <dbReference type="PROSITE" id="PS50846"/>
    </source>
</evidence>
<accession>A0A7W7N5N6</accession>
<dbReference type="SUPFAM" id="SSF55008">
    <property type="entry name" value="HMA, heavy metal-associated domain"/>
    <property type="match status" value="1"/>
</dbReference>
<dbReference type="Gene3D" id="3.30.70.100">
    <property type="match status" value="1"/>
</dbReference>
<dbReference type="CDD" id="cd00371">
    <property type="entry name" value="HMA"/>
    <property type="match status" value="1"/>
</dbReference>
<evidence type="ECO:0000313" key="3">
    <source>
        <dbReference type="Proteomes" id="UP000539957"/>
    </source>
</evidence>
<sequence length="66" mass="6801">MIHLSIPKMACGGCASGVTKAILALDPDARVDTSTERREVTVDTVSNQAQVQSALAEAGYPSTPVA</sequence>
<evidence type="ECO:0000313" key="2">
    <source>
        <dbReference type="EMBL" id="MBB4799579.1"/>
    </source>
</evidence>
<reference evidence="2 3" key="1">
    <citation type="submission" date="2020-08" db="EMBL/GenBank/DDBJ databases">
        <title>Functional genomics of gut bacteria from endangered species of beetles.</title>
        <authorList>
            <person name="Carlos-Shanley C."/>
        </authorList>
    </citation>
    <scope>NUCLEOTIDE SEQUENCE [LARGE SCALE GENOMIC DNA]</scope>
    <source>
        <strain evidence="2 3">S00123</strain>
    </source>
</reference>
<dbReference type="AlphaFoldDB" id="A0A7W7N5N6"/>
<protein>
    <submittedName>
        <fullName evidence="2">Copper chaperone</fullName>
    </submittedName>
</protein>
<dbReference type="Proteomes" id="UP000539957">
    <property type="component" value="Unassembled WGS sequence"/>
</dbReference>
<name>A0A7W7N5N6_9CAUL</name>
<feature type="domain" description="HMA" evidence="1">
    <location>
        <begin position="1"/>
        <end position="63"/>
    </location>
</feature>
<organism evidence="2 3">
    <name type="scientific">Brevundimonas bullata</name>
    <dbReference type="NCBI Taxonomy" id="13160"/>
    <lineage>
        <taxon>Bacteria</taxon>
        <taxon>Pseudomonadati</taxon>
        <taxon>Pseudomonadota</taxon>
        <taxon>Alphaproteobacteria</taxon>
        <taxon>Caulobacterales</taxon>
        <taxon>Caulobacteraceae</taxon>
        <taxon>Brevundimonas</taxon>
    </lineage>
</organism>
<proteinExistence type="predicted"/>